<name>A0A562K8L0_SPHWJ</name>
<protein>
    <submittedName>
        <fullName evidence="3">TrbC/VIRB2 family protein</fullName>
    </submittedName>
</protein>
<proteinExistence type="predicted"/>
<comment type="caution">
    <text evidence="3">The sequence shown here is derived from an EMBL/GenBank/DDBJ whole genome shotgun (WGS) entry which is preliminary data.</text>
</comment>
<keyword evidence="1" id="KW-0472">Membrane</keyword>
<feature type="signal peptide" evidence="2">
    <location>
        <begin position="1"/>
        <end position="26"/>
    </location>
</feature>
<reference evidence="3 4" key="1">
    <citation type="journal article" date="2015" name="Stand. Genomic Sci.">
        <title>Genomic Encyclopedia of Bacterial and Archaeal Type Strains, Phase III: the genomes of soil and plant-associated and newly described type strains.</title>
        <authorList>
            <person name="Whitman W.B."/>
            <person name="Woyke T."/>
            <person name="Klenk H.P."/>
            <person name="Zhou Y."/>
            <person name="Lilburn T.G."/>
            <person name="Beck B.J."/>
            <person name="De Vos P."/>
            <person name="Vandamme P."/>
            <person name="Eisen J.A."/>
            <person name="Garrity G."/>
            <person name="Hugenholtz P."/>
            <person name="Kyrpides N.C."/>
        </authorList>
    </citation>
    <scope>NUCLEOTIDE SEQUENCE [LARGE SCALE GENOMIC DNA]</scope>
    <source>
        <strain evidence="3 4">CGMCC 1.7748</strain>
    </source>
</reference>
<dbReference type="AlphaFoldDB" id="A0A562K8L0"/>
<feature type="transmembrane region" description="Helical" evidence="1">
    <location>
        <begin position="65"/>
        <end position="83"/>
    </location>
</feature>
<dbReference type="RefSeq" id="WP_145074672.1">
    <property type="nucleotide sequence ID" value="NZ_JACIIY010000025.1"/>
</dbReference>
<dbReference type="Proteomes" id="UP000316624">
    <property type="component" value="Unassembled WGS sequence"/>
</dbReference>
<keyword evidence="1" id="KW-0812">Transmembrane</keyword>
<accession>A0A562K8L0</accession>
<dbReference type="InterPro" id="IPR007039">
    <property type="entry name" value="TrbC/VirB2"/>
</dbReference>
<evidence type="ECO:0000313" key="4">
    <source>
        <dbReference type="Proteomes" id="UP000316624"/>
    </source>
</evidence>
<organism evidence="3 4">
    <name type="scientific">Sphingobium wenxiniae (strain DSM 21828 / CGMCC 1.7748 / JZ-1)</name>
    <dbReference type="NCBI Taxonomy" id="595605"/>
    <lineage>
        <taxon>Bacteria</taxon>
        <taxon>Pseudomonadati</taxon>
        <taxon>Pseudomonadota</taxon>
        <taxon>Alphaproteobacteria</taxon>
        <taxon>Sphingomonadales</taxon>
        <taxon>Sphingomonadaceae</taxon>
        <taxon>Sphingobium</taxon>
    </lineage>
</organism>
<feature type="chain" id="PRO_5021973708" evidence="2">
    <location>
        <begin position="27"/>
        <end position="84"/>
    </location>
</feature>
<dbReference type="EMBL" id="VLKK01000014">
    <property type="protein sequence ID" value="TWH91583.1"/>
    <property type="molecule type" value="Genomic_DNA"/>
</dbReference>
<evidence type="ECO:0000313" key="3">
    <source>
        <dbReference type="EMBL" id="TWH91583.1"/>
    </source>
</evidence>
<sequence>MRGWGKRTVSALPVAVIAATSTPAIADVGGIATTVLAELTALALPAITLGVIWLGVLVISRRASLMTFLVMCVGIVIVISGGFF</sequence>
<evidence type="ECO:0000256" key="2">
    <source>
        <dbReference type="SAM" id="SignalP"/>
    </source>
</evidence>
<feature type="transmembrane region" description="Helical" evidence="1">
    <location>
        <begin position="36"/>
        <end position="58"/>
    </location>
</feature>
<keyword evidence="4" id="KW-1185">Reference proteome</keyword>
<dbReference type="Pfam" id="PF04956">
    <property type="entry name" value="TrbC"/>
    <property type="match status" value="1"/>
</dbReference>
<evidence type="ECO:0000256" key="1">
    <source>
        <dbReference type="SAM" id="Phobius"/>
    </source>
</evidence>
<gene>
    <name evidence="3" type="ORF">IQ35_03096</name>
</gene>
<keyword evidence="1" id="KW-1133">Transmembrane helix</keyword>
<keyword evidence="2" id="KW-0732">Signal</keyword>